<evidence type="ECO:0000313" key="2">
    <source>
        <dbReference type="EMBL" id="GAA0459672.1"/>
    </source>
</evidence>
<keyword evidence="3" id="KW-1185">Reference proteome</keyword>
<protein>
    <submittedName>
        <fullName evidence="2">Metallophosphoesterase</fullName>
    </submittedName>
</protein>
<name>A0ABP3JP38_9BACI</name>
<dbReference type="InterPro" id="IPR029052">
    <property type="entry name" value="Metallo-depent_PP-like"/>
</dbReference>
<dbReference type="EMBL" id="BAAACZ010000010">
    <property type="protein sequence ID" value="GAA0459672.1"/>
    <property type="molecule type" value="Genomic_DNA"/>
</dbReference>
<dbReference type="Pfam" id="PF00149">
    <property type="entry name" value="Metallophos"/>
    <property type="match status" value="1"/>
</dbReference>
<comment type="caution">
    <text evidence="2">The sequence shown here is derived from an EMBL/GenBank/DDBJ whole genome shotgun (WGS) entry which is preliminary data.</text>
</comment>
<organism evidence="2 3">
    <name type="scientific">Alkalibacillus silvisoli</name>
    <dbReference type="NCBI Taxonomy" id="392823"/>
    <lineage>
        <taxon>Bacteria</taxon>
        <taxon>Bacillati</taxon>
        <taxon>Bacillota</taxon>
        <taxon>Bacilli</taxon>
        <taxon>Bacillales</taxon>
        <taxon>Bacillaceae</taxon>
        <taxon>Alkalibacillus</taxon>
    </lineage>
</organism>
<dbReference type="Proteomes" id="UP001500740">
    <property type="component" value="Unassembled WGS sequence"/>
</dbReference>
<evidence type="ECO:0000313" key="3">
    <source>
        <dbReference type="Proteomes" id="UP001500740"/>
    </source>
</evidence>
<dbReference type="InterPro" id="IPR004843">
    <property type="entry name" value="Calcineurin-like_PHP"/>
</dbReference>
<dbReference type="InterPro" id="IPR036028">
    <property type="entry name" value="SH3-like_dom_sf"/>
</dbReference>
<dbReference type="PANTHER" id="PTHR42850">
    <property type="entry name" value="METALLOPHOSPHOESTERASE"/>
    <property type="match status" value="1"/>
</dbReference>
<proteinExistence type="predicted"/>
<dbReference type="SUPFAM" id="SSF56300">
    <property type="entry name" value="Metallo-dependent phosphatases"/>
    <property type="match status" value="1"/>
</dbReference>
<dbReference type="PANTHER" id="PTHR42850:SF4">
    <property type="entry name" value="ZINC-DEPENDENT ENDOPOLYPHOSPHATASE"/>
    <property type="match status" value="1"/>
</dbReference>
<reference evidence="3" key="1">
    <citation type="journal article" date="2019" name="Int. J. Syst. Evol. Microbiol.">
        <title>The Global Catalogue of Microorganisms (GCM) 10K type strain sequencing project: providing services to taxonomists for standard genome sequencing and annotation.</title>
        <authorList>
            <consortium name="The Broad Institute Genomics Platform"/>
            <consortium name="The Broad Institute Genome Sequencing Center for Infectious Disease"/>
            <person name="Wu L."/>
            <person name="Ma J."/>
        </authorList>
    </citation>
    <scope>NUCLEOTIDE SEQUENCE [LARGE SCALE GENOMIC DNA]</scope>
    <source>
        <strain evidence="3">JCM 14193</strain>
    </source>
</reference>
<sequence>MIDVTKLNLEKNRRIILISDIHGSLDLFKKLLNKVDYTTDDYLFINGDLCEKGDNSLGVIHYVKQLSSKSERVFVTKGNCDILHRYVFEGHEAILDYMKDGRKSILNEMLEVNNKTLDDFHDINDLANYYYKNFKEEVDWLDSLPTAYETEQSIIIHAGLNETLEQTDEKAALTTPSFYEKGHSEQKIVIVGHWPVSNYRINDISSNNPMIDYDKRRIAIDGGNKIKRDGQLNALIIEDNHLSHRFVDSLSNQSYIQKDYTPKQPIKGTVSYPHFEVSIIKEEENFTLCKNNSLNIKQWIKNEYLKDRNGDQAKTNEVSTSILSVNANEEVYILDYSCEGYTLIKKENGEIGWVPKSCK</sequence>
<gene>
    <name evidence="2" type="ORF">GCM10008935_13700</name>
</gene>
<dbReference type="SUPFAM" id="SSF50044">
    <property type="entry name" value="SH3-domain"/>
    <property type="match status" value="1"/>
</dbReference>
<dbReference type="InterPro" id="IPR050126">
    <property type="entry name" value="Ap4A_hydrolase"/>
</dbReference>
<feature type="domain" description="Calcineurin-like phosphoesterase" evidence="1">
    <location>
        <begin position="14"/>
        <end position="200"/>
    </location>
</feature>
<accession>A0ABP3JP38</accession>
<dbReference type="Gene3D" id="3.60.21.10">
    <property type="match status" value="1"/>
</dbReference>
<evidence type="ECO:0000259" key="1">
    <source>
        <dbReference type="Pfam" id="PF00149"/>
    </source>
</evidence>
<dbReference type="RefSeq" id="WP_343782664.1">
    <property type="nucleotide sequence ID" value="NZ_BAAACZ010000010.1"/>
</dbReference>